<dbReference type="GO" id="GO:0005737">
    <property type="term" value="C:cytoplasm"/>
    <property type="evidence" value="ECO:0007669"/>
    <property type="project" value="TreeGrafter"/>
</dbReference>
<dbReference type="GO" id="GO:0007186">
    <property type="term" value="P:G protein-coupled receptor signaling pathway"/>
    <property type="evidence" value="ECO:0007669"/>
    <property type="project" value="InterPro"/>
</dbReference>
<dbReference type="Pfam" id="PF00503">
    <property type="entry name" value="G-alpha"/>
    <property type="match status" value="1"/>
</dbReference>
<dbReference type="GO" id="GO:0031683">
    <property type="term" value="F:G-protein beta/gamma-subunit complex binding"/>
    <property type="evidence" value="ECO:0007669"/>
    <property type="project" value="InterPro"/>
</dbReference>
<feature type="binding site" evidence="13">
    <location>
        <position position="293"/>
    </location>
    <ligand>
        <name>Mg(2+)</name>
        <dbReference type="ChEBI" id="CHEBI:18420"/>
    </ligand>
</feature>
<feature type="compositionally biased region" description="Polar residues" evidence="14">
    <location>
        <begin position="1"/>
        <end position="27"/>
    </location>
</feature>
<evidence type="ECO:0000313" key="17">
    <source>
        <dbReference type="Proteomes" id="UP000189274"/>
    </source>
</evidence>
<keyword evidence="7 12" id="KW-0342">GTP-binding</keyword>
<feature type="binding site" evidence="12">
    <location>
        <begin position="67"/>
        <end position="72"/>
    </location>
    <ligand>
        <name>GTP</name>
        <dbReference type="ChEBI" id="CHEBI:37565"/>
    </ligand>
</feature>
<dbReference type="InterPro" id="IPR002975">
    <property type="entry name" value="Fungi_Gprotein_alpha"/>
</dbReference>
<dbReference type="CDD" id="cd03419">
    <property type="entry name" value="GRX_GRXh_1_2_like"/>
    <property type="match status" value="1"/>
</dbReference>
<comment type="caution">
    <text evidence="16">The sequence shown here is derived from an EMBL/GenBank/DDBJ whole genome shotgun (WGS) entry which is preliminary data.</text>
</comment>
<dbReference type="NCBIfam" id="TIGR02180">
    <property type="entry name" value="GRX_euk"/>
    <property type="match status" value="1"/>
</dbReference>
<feature type="binding site" evidence="12">
    <location>
        <begin position="381"/>
        <end position="384"/>
    </location>
    <ligand>
        <name>GTP</name>
        <dbReference type="ChEBI" id="CHEBI:37565"/>
    </ligand>
</feature>
<evidence type="ECO:0000256" key="14">
    <source>
        <dbReference type="SAM" id="MobiDB-lite"/>
    </source>
</evidence>
<evidence type="ECO:0000256" key="12">
    <source>
        <dbReference type="PIRSR" id="PIRSR601019-1"/>
    </source>
</evidence>
<dbReference type="Gene3D" id="3.40.30.10">
    <property type="entry name" value="Glutaredoxin"/>
    <property type="match status" value="1"/>
</dbReference>
<keyword evidence="9" id="KW-0676">Redox-active center</keyword>
<evidence type="ECO:0000256" key="2">
    <source>
        <dbReference type="ARBA" id="ARBA00022448"/>
    </source>
</evidence>
<feature type="binding site" evidence="12">
    <location>
        <position position="437"/>
    </location>
    <ligand>
        <name>GTP</name>
        <dbReference type="ChEBI" id="CHEBI:37565"/>
    </ligand>
</feature>
<dbReference type="PRINTS" id="PR01241">
    <property type="entry name" value="GPROTEINAFNG"/>
</dbReference>
<dbReference type="GO" id="GO:0000750">
    <property type="term" value="P:pheromone-dependent signal transduction involved in conjugation with cellular fusion"/>
    <property type="evidence" value="ECO:0007669"/>
    <property type="project" value="TreeGrafter"/>
</dbReference>
<dbReference type="Gene3D" id="3.40.50.300">
    <property type="entry name" value="P-loop containing nucleotide triphosphate hydrolases"/>
    <property type="match status" value="2"/>
</dbReference>
<dbReference type="SMART" id="SM00275">
    <property type="entry name" value="G_alpha"/>
    <property type="match status" value="1"/>
</dbReference>
<evidence type="ECO:0000256" key="1">
    <source>
        <dbReference type="ARBA" id="ARBA00000217"/>
    </source>
</evidence>
<feature type="binding site" evidence="12">
    <location>
        <begin position="287"/>
        <end position="293"/>
    </location>
    <ligand>
        <name>GTP</name>
        <dbReference type="ChEBI" id="CHEBI:37565"/>
    </ligand>
</feature>
<keyword evidence="5 13" id="KW-0460">Magnesium</keyword>
<evidence type="ECO:0000256" key="9">
    <source>
        <dbReference type="ARBA" id="ARBA00023284"/>
    </source>
</evidence>
<dbReference type="SUPFAM" id="SSF47895">
    <property type="entry name" value="Transducin (alpha subunit), insertion domain"/>
    <property type="match status" value="1"/>
</dbReference>
<gene>
    <name evidence="16" type="ORF">BOH78_2235</name>
</gene>
<dbReference type="PROSITE" id="PS51354">
    <property type="entry name" value="GLUTAREDOXIN_2"/>
    <property type="match status" value="1"/>
</dbReference>
<comment type="catalytic activity">
    <reaction evidence="10">
        <text>1-chloro-2,4-dinitrobenzene + glutathione = 2,4-dinitrophenyl-S-glutathione + chloride + H(+)</text>
        <dbReference type="Rhea" id="RHEA:51220"/>
        <dbReference type="ChEBI" id="CHEBI:15378"/>
        <dbReference type="ChEBI" id="CHEBI:17996"/>
        <dbReference type="ChEBI" id="CHEBI:34718"/>
        <dbReference type="ChEBI" id="CHEBI:57925"/>
        <dbReference type="ChEBI" id="CHEBI:133977"/>
        <dbReference type="EC" id="2.5.1.18"/>
    </reaction>
</comment>
<dbReference type="FunFam" id="3.40.30.10:FF:000026">
    <property type="entry name" value="Glutaredoxin 2"/>
    <property type="match status" value="1"/>
</dbReference>
<dbReference type="Pfam" id="PF00462">
    <property type="entry name" value="Glutaredoxin"/>
    <property type="match status" value="1"/>
</dbReference>
<dbReference type="PROSITE" id="PS00195">
    <property type="entry name" value="GLUTAREDOXIN_1"/>
    <property type="match status" value="1"/>
</dbReference>
<dbReference type="GO" id="GO:0046872">
    <property type="term" value="F:metal ion binding"/>
    <property type="evidence" value="ECO:0007669"/>
    <property type="project" value="UniProtKB-KW"/>
</dbReference>
<feature type="region of interest" description="Disordered" evidence="14">
    <location>
        <begin position="1"/>
        <end position="30"/>
    </location>
</feature>
<name>A0A1V2LN68_PICKU</name>
<protein>
    <submittedName>
        <fullName evidence="16">Guanine nucleotide-binding protein alpha-1 subunit</fullName>
    </submittedName>
</protein>
<dbReference type="VEuPathDB" id="FungiDB:C5L36_0D02420"/>
<dbReference type="InterPro" id="IPR027417">
    <property type="entry name" value="P-loop_NTPase"/>
</dbReference>
<dbReference type="GO" id="GO:0001664">
    <property type="term" value="F:G protein-coupled receptor binding"/>
    <property type="evidence" value="ECO:0007669"/>
    <property type="project" value="InterPro"/>
</dbReference>
<evidence type="ECO:0000256" key="10">
    <source>
        <dbReference type="ARBA" id="ARBA00035808"/>
    </source>
</evidence>
<dbReference type="PANTHER" id="PTHR10218:SF302">
    <property type="entry name" value="GUANINE NUCLEOTIDE-BINDING PROTEIN ALPHA-5 SUBUNIT"/>
    <property type="match status" value="1"/>
</dbReference>
<evidence type="ECO:0000256" key="4">
    <source>
        <dbReference type="ARBA" id="ARBA00022741"/>
    </source>
</evidence>
<dbReference type="CDD" id="cd00066">
    <property type="entry name" value="G-alpha"/>
    <property type="match status" value="1"/>
</dbReference>
<evidence type="ECO:0000313" key="16">
    <source>
        <dbReference type="EMBL" id="ONH74622.1"/>
    </source>
</evidence>
<dbReference type="FunFam" id="3.40.50.300:FF:000563">
    <property type="entry name" value="Guanine nucleotide-binding protein alpha subunit"/>
    <property type="match status" value="1"/>
</dbReference>
<dbReference type="Proteomes" id="UP000189274">
    <property type="component" value="Unassembled WGS sequence"/>
</dbReference>
<keyword evidence="4 12" id="KW-0547">Nucleotide-binding</keyword>
<feature type="binding site" evidence="13">
    <location>
        <position position="71"/>
    </location>
    <ligand>
        <name>Mg(2+)</name>
        <dbReference type="ChEBI" id="CHEBI:18420"/>
    </ligand>
</feature>
<feature type="binding site" evidence="12">
    <location>
        <begin position="312"/>
        <end position="316"/>
    </location>
    <ligand>
        <name>GTP</name>
        <dbReference type="ChEBI" id="CHEBI:37565"/>
    </ligand>
</feature>
<dbReference type="PROSITE" id="PS51882">
    <property type="entry name" value="G_ALPHA"/>
    <property type="match status" value="1"/>
</dbReference>
<dbReference type="PRINTS" id="PR00318">
    <property type="entry name" value="GPROTEINA"/>
</dbReference>
<comment type="catalytic activity">
    <reaction evidence="1">
        <text>2 glutathione + H2O2 = glutathione disulfide + 2 H2O</text>
        <dbReference type="Rhea" id="RHEA:16833"/>
        <dbReference type="ChEBI" id="CHEBI:15377"/>
        <dbReference type="ChEBI" id="CHEBI:16240"/>
        <dbReference type="ChEBI" id="CHEBI:57925"/>
        <dbReference type="ChEBI" id="CHEBI:58297"/>
        <dbReference type="EC" id="1.11.1.9"/>
    </reaction>
</comment>
<dbReference type="PANTHER" id="PTHR10218">
    <property type="entry name" value="GTP-BINDING PROTEIN ALPHA SUBUNIT"/>
    <property type="match status" value="1"/>
</dbReference>
<evidence type="ECO:0000256" key="6">
    <source>
        <dbReference type="ARBA" id="ARBA00022982"/>
    </source>
</evidence>
<keyword evidence="6" id="KW-0249">Electron transport</keyword>
<dbReference type="SUPFAM" id="SSF52540">
    <property type="entry name" value="P-loop containing nucleoside triphosphate hydrolases"/>
    <property type="match status" value="1"/>
</dbReference>
<evidence type="ECO:0000256" key="5">
    <source>
        <dbReference type="ARBA" id="ARBA00022842"/>
    </source>
</evidence>
<dbReference type="InterPro" id="IPR011767">
    <property type="entry name" value="GLR_AS"/>
</dbReference>
<sequence length="1110" mass="126185">MGCTTSKIEPNKTSSEDSNFPNSSIQHRQPDIDQLQKWQDNRLEKMMQQGKANKKNQIKMLLLGAGESGKSTVLKQMRLLHLGGFTVQEKIQYKNIIWADTVASMQTLIIQARNLGLELESDDPTSELYSSKQMILHYKPLESIDTPAAGGVAFLKDYLVKYSERSATDRRNKSSGRADVGWMEHSNPTDGSLVSDDILNDYKETDELLKDYAGNGSHSPIEDKSGNSVSKRDVADAIAKLWSYDRGIRRCFQKSNLFQLEGSSPYFFDNVQNYADEEYMCTEDDILKGRIKTTGITETNFNINGIKFKLLDAGGQRSERKKWIHCFQDITCACFVLAVSEYDQMLFEDERVNRMYEAIMLFDSLVNSKWFANTPFILFLNKVDLLHDKVRKSPLRKYFPDFDGKSNDAEDALRYFENLFLSLNKSKRPIYVHRTCATDTQSMKFILTAVTDMVIQHNLKKSEQTSTLFAAVKRYFTTSARPMSQQTVAQVQDLIKSHKVFVASKTYCPYCSATKKFLEDVYPDAYVLELDTIDNGSEIQQVLAEITGQRTVPNIFINEKHIGGNSDLQALGKEKTEIELATTLVQSSIIKPRYRDEDILFSTIGVYEDDNLLQHMNSNLAYVLPGSNNILFVRSNYTSALFYTLMRRILAIFFSMYRFFLLSLSISLDLIDKGESLFWCLLSFLPFPEDVSEVGPAAVYSSTSVDKVSLGGEEAASHSINVTSLREDMGNHLKSYGLLPTRIGNRILEKSLMASVPRNRLHIRRVTASWCVPYHMCFIFEMSPLVVPQPPEVPTPYLDFDKKMVVPDKKDIAKVLSKRAEWSSLHHTHKAAEKFRLVYEASKCIAWAACSGVRIVTVFESNGYAWLDMPKIATVVYEEINSLTDSSYSVFDNIKLVNLQTAEMYDVFPKESKIRQLDSNQFGNNKEFDPNLDGSQETYKEVLEEVVPAPEPIVSYTCKTEAKIPLDARHMFRTNLTVFFQSNKDSDTKQVLAHKVKRKICDILNKKPSLNSKSLKHSPLNPVYIDLEQYVDPEIIYRFHSSNQNPNSLTGYPLVPLVTGTKVSDTVATKSLGTLHRDTRVPIFISQGRPVNFAQFVKGIMTFHEMLKRG</sequence>
<evidence type="ECO:0000256" key="13">
    <source>
        <dbReference type="PIRSR" id="PIRSR601019-2"/>
    </source>
</evidence>
<evidence type="ECO:0000256" key="7">
    <source>
        <dbReference type="ARBA" id="ARBA00023134"/>
    </source>
</evidence>
<comment type="catalytic activity">
    <reaction evidence="11">
        <text>RX + glutathione = an S-substituted glutathione + a halide anion + H(+)</text>
        <dbReference type="Rhea" id="RHEA:16437"/>
        <dbReference type="ChEBI" id="CHEBI:15378"/>
        <dbReference type="ChEBI" id="CHEBI:16042"/>
        <dbReference type="ChEBI" id="CHEBI:17792"/>
        <dbReference type="ChEBI" id="CHEBI:57925"/>
        <dbReference type="ChEBI" id="CHEBI:90779"/>
        <dbReference type="EC" id="2.5.1.18"/>
    </reaction>
</comment>
<dbReference type="GO" id="GO:0004602">
    <property type="term" value="F:glutathione peroxidase activity"/>
    <property type="evidence" value="ECO:0007669"/>
    <property type="project" value="UniProtKB-EC"/>
</dbReference>
<organism evidence="16 17">
    <name type="scientific">Pichia kudriavzevii</name>
    <name type="common">Yeast</name>
    <name type="synonym">Issatchenkia orientalis</name>
    <dbReference type="NCBI Taxonomy" id="4909"/>
    <lineage>
        <taxon>Eukaryota</taxon>
        <taxon>Fungi</taxon>
        <taxon>Dikarya</taxon>
        <taxon>Ascomycota</taxon>
        <taxon>Saccharomycotina</taxon>
        <taxon>Pichiomycetes</taxon>
        <taxon>Pichiales</taxon>
        <taxon>Pichiaceae</taxon>
        <taxon>Pichia</taxon>
    </lineage>
</organism>
<evidence type="ECO:0000259" key="15">
    <source>
        <dbReference type="Pfam" id="PF00462"/>
    </source>
</evidence>
<dbReference type="GO" id="GO:0005834">
    <property type="term" value="C:heterotrimeric G-protein complex"/>
    <property type="evidence" value="ECO:0007669"/>
    <property type="project" value="InterPro"/>
</dbReference>
<dbReference type="GO" id="GO:0004364">
    <property type="term" value="F:glutathione transferase activity"/>
    <property type="evidence" value="ECO:0007669"/>
    <property type="project" value="UniProtKB-EC"/>
</dbReference>
<keyword evidence="3 13" id="KW-0479">Metal-binding</keyword>
<feature type="domain" description="Glutaredoxin" evidence="15">
    <location>
        <begin position="500"/>
        <end position="562"/>
    </location>
</feature>
<dbReference type="GO" id="GO:0005525">
    <property type="term" value="F:GTP binding"/>
    <property type="evidence" value="ECO:0007669"/>
    <property type="project" value="UniProtKB-KW"/>
</dbReference>
<keyword evidence="8" id="KW-0807">Transducer</keyword>
<dbReference type="SUPFAM" id="SSF52833">
    <property type="entry name" value="Thioredoxin-like"/>
    <property type="match status" value="1"/>
</dbReference>
<evidence type="ECO:0000256" key="8">
    <source>
        <dbReference type="ARBA" id="ARBA00023224"/>
    </source>
</evidence>
<dbReference type="AlphaFoldDB" id="A0A1V2LN68"/>
<dbReference type="InterPro" id="IPR011899">
    <property type="entry name" value="Glutaredoxin_euk/vir"/>
</dbReference>
<dbReference type="GO" id="GO:0003924">
    <property type="term" value="F:GTPase activity"/>
    <property type="evidence" value="ECO:0007669"/>
    <property type="project" value="InterPro"/>
</dbReference>
<proteinExistence type="predicted"/>
<dbReference type="InterPro" id="IPR001019">
    <property type="entry name" value="Gprotein_alpha_su"/>
</dbReference>
<dbReference type="VEuPathDB" id="FungiDB:C5L36_0D02440"/>
<dbReference type="InterPro" id="IPR002109">
    <property type="entry name" value="Glutaredoxin"/>
</dbReference>
<keyword evidence="2" id="KW-0813">Transport</keyword>
<reference evidence="17" key="1">
    <citation type="journal article" date="2017" name="Genome Announc.">
        <title>Genome sequences of Cyberlindnera fabianii 65, Pichia kudriavzevii 129, and Saccharomyces cerevisiae 131 isolated from fermented masau fruits in Zimbabwe.</title>
        <authorList>
            <person name="van Rijswijck I.M.H."/>
            <person name="Derks M.F.L."/>
            <person name="Abee T."/>
            <person name="de Ridder D."/>
            <person name="Smid E.J."/>
        </authorList>
    </citation>
    <scope>NUCLEOTIDE SEQUENCE [LARGE SCALE GENOMIC DNA]</scope>
    <source>
        <strain evidence="17">129</strain>
    </source>
</reference>
<evidence type="ECO:0000256" key="3">
    <source>
        <dbReference type="ARBA" id="ARBA00022723"/>
    </source>
</evidence>
<accession>A0A1V2LN68</accession>
<dbReference type="EMBL" id="MQVM01000009">
    <property type="protein sequence ID" value="ONH74622.1"/>
    <property type="molecule type" value="Genomic_DNA"/>
</dbReference>
<evidence type="ECO:0000256" key="11">
    <source>
        <dbReference type="ARBA" id="ARBA00047960"/>
    </source>
</evidence>
<dbReference type="InterPro" id="IPR011025">
    <property type="entry name" value="GproteinA_insert"/>
</dbReference>
<dbReference type="InterPro" id="IPR036249">
    <property type="entry name" value="Thioredoxin-like_sf"/>
</dbReference>